<evidence type="ECO:0000256" key="12">
    <source>
        <dbReference type="ARBA" id="ARBA00023065"/>
    </source>
</evidence>
<dbReference type="GO" id="GO:0007268">
    <property type="term" value="P:chemical synaptic transmission"/>
    <property type="evidence" value="ECO:0007669"/>
    <property type="project" value="TreeGrafter"/>
</dbReference>
<dbReference type="PANTHER" id="PTHR45628">
    <property type="entry name" value="VOLTAGE-DEPENDENT CALCIUM CHANNEL TYPE A SUBUNIT ALPHA-1"/>
    <property type="match status" value="1"/>
</dbReference>
<dbReference type="GO" id="GO:0098703">
    <property type="term" value="P:calcium ion import across plasma membrane"/>
    <property type="evidence" value="ECO:0007669"/>
    <property type="project" value="TreeGrafter"/>
</dbReference>
<feature type="transmembrane region" description="Helical" evidence="20">
    <location>
        <begin position="620"/>
        <end position="642"/>
    </location>
</feature>
<evidence type="ECO:0000256" key="13">
    <source>
        <dbReference type="ARBA" id="ARBA00023136"/>
    </source>
</evidence>
<dbReference type="PROSITE" id="PS50222">
    <property type="entry name" value="EF_HAND_2"/>
    <property type="match status" value="1"/>
</dbReference>
<evidence type="ECO:0000256" key="5">
    <source>
        <dbReference type="ARBA" id="ARBA00022673"/>
    </source>
</evidence>
<dbReference type="GO" id="GO:0045202">
    <property type="term" value="C:synapse"/>
    <property type="evidence" value="ECO:0007669"/>
    <property type="project" value="GOC"/>
</dbReference>
<dbReference type="Gene3D" id="6.10.250.2500">
    <property type="match status" value="1"/>
</dbReference>
<evidence type="ECO:0000256" key="4">
    <source>
        <dbReference type="ARBA" id="ARBA00022568"/>
    </source>
</evidence>
<evidence type="ECO:0000313" key="23">
    <source>
        <dbReference type="WBParaSite" id="Smp_340320.1"/>
    </source>
</evidence>
<feature type="coiled-coil region" evidence="19">
    <location>
        <begin position="428"/>
        <end position="455"/>
    </location>
</feature>
<evidence type="ECO:0000256" key="1">
    <source>
        <dbReference type="ARBA" id="ARBA00004141"/>
    </source>
</evidence>
<evidence type="ECO:0000259" key="21">
    <source>
        <dbReference type="PROSITE" id="PS50222"/>
    </source>
</evidence>
<dbReference type="InterPro" id="IPR002077">
    <property type="entry name" value="VDCCAlpha1"/>
</dbReference>
<dbReference type="SUPFAM" id="SSF81324">
    <property type="entry name" value="Voltage-gated potassium channels"/>
    <property type="match status" value="4"/>
</dbReference>
<dbReference type="Pfam" id="PF00520">
    <property type="entry name" value="Ion_trans"/>
    <property type="match status" value="4"/>
</dbReference>
<feature type="transmembrane region" description="Helical" evidence="20">
    <location>
        <begin position="225"/>
        <end position="247"/>
    </location>
</feature>
<organism evidence="22 23">
    <name type="scientific">Schistosoma mansoni</name>
    <name type="common">Blood fluke</name>
    <dbReference type="NCBI Taxonomy" id="6183"/>
    <lineage>
        <taxon>Eukaryota</taxon>
        <taxon>Metazoa</taxon>
        <taxon>Spiralia</taxon>
        <taxon>Lophotrochozoa</taxon>
        <taxon>Platyhelminthes</taxon>
        <taxon>Trematoda</taxon>
        <taxon>Digenea</taxon>
        <taxon>Strigeidida</taxon>
        <taxon>Schistosomatoidea</taxon>
        <taxon>Schistosomatidae</taxon>
        <taxon>Schistosoma</taxon>
    </lineage>
</organism>
<evidence type="ECO:0000256" key="17">
    <source>
        <dbReference type="PIRSR" id="PIRSR602077-1"/>
    </source>
</evidence>
<keyword evidence="22" id="KW-1185">Reference proteome</keyword>
<feature type="transmembrane region" description="Helical" evidence="20">
    <location>
        <begin position="135"/>
        <end position="155"/>
    </location>
</feature>
<protein>
    <recommendedName>
        <fullName evidence="16">Voltage-dependent calcium channel type A subunit alpha-1</fullName>
    </recommendedName>
</protein>
<dbReference type="InParanoid" id="A0A5K4FA71"/>
<comment type="similarity">
    <text evidence="18">Belongs to the calcium channel alpha-1 subunit (TC 1.A.1.11) family.</text>
</comment>
<feature type="binding site" evidence="17">
    <location>
        <position position="329"/>
    </location>
    <ligand>
        <name>Ca(2+)</name>
        <dbReference type="ChEBI" id="CHEBI:29108"/>
    </ligand>
</feature>
<dbReference type="FunFam" id="1.20.120.350:FF:000013">
    <property type="entry name" value="Voltage-dependent N-type calcium channel subunit alpha"/>
    <property type="match status" value="1"/>
</dbReference>
<dbReference type="PRINTS" id="PR00167">
    <property type="entry name" value="CACHANNEL"/>
</dbReference>
<dbReference type="FunFam" id="1.10.238.10:FF:000063">
    <property type="entry name" value="Voltage-dependent N-type calcium channel subunit alpha"/>
    <property type="match status" value="1"/>
</dbReference>
<keyword evidence="2" id="KW-0813">Transport</keyword>
<evidence type="ECO:0000256" key="7">
    <source>
        <dbReference type="ARBA" id="ARBA00022723"/>
    </source>
</evidence>
<keyword evidence="15" id="KW-0407">Ion channel</keyword>
<keyword evidence="4 18" id="KW-0109">Calcium transport</keyword>
<dbReference type="GO" id="GO:0005891">
    <property type="term" value="C:voltage-gated calcium channel complex"/>
    <property type="evidence" value="ECO:0007669"/>
    <property type="project" value="InterPro"/>
</dbReference>
<dbReference type="InterPro" id="IPR005821">
    <property type="entry name" value="Ion_trans_dom"/>
</dbReference>
<dbReference type="PANTHER" id="PTHR45628:SF7">
    <property type="entry name" value="VOLTAGE-DEPENDENT CALCIUM CHANNEL TYPE A SUBUNIT ALPHA-1"/>
    <property type="match status" value="1"/>
</dbReference>
<dbReference type="Proteomes" id="UP000008854">
    <property type="component" value="Unassembled WGS sequence"/>
</dbReference>
<feature type="binding site" evidence="17">
    <location>
        <position position="1081"/>
    </location>
    <ligand>
        <name>Ca(2+)</name>
        <dbReference type="ChEBI" id="CHEBI:29108"/>
    </ligand>
</feature>
<dbReference type="SMART" id="SM01062">
    <property type="entry name" value="Ca_chan_IQ"/>
    <property type="match status" value="1"/>
</dbReference>
<feature type="transmembrane region" description="Helical" evidence="20">
    <location>
        <begin position="495"/>
        <end position="515"/>
    </location>
</feature>
<dbReference type="Gene3D" id="1.20.120.350">
    <property type="entry name" value="Voltage-gated potassium channels. Chain C"/>
    <property type="match status" value="4"/>
</dbReference>
<feature type="transmembrane region" description="Helical" evidence="20">
    <location>
        <begin position="1235"/>
        <end position="1257"/>
    </location>
</feature>
<dbReference type="FunFam" id="1.20.120.350:FF:000001">
    <property type="entry name" value="Voltage-dependent L-type calcium channel subunit alpha"/>
    <property type="match status" value="1"/>
</dbReference>
<dbReference type="AlphaFoldDB" id="A0A5K4FA71"/>
<evidence type="ECO:0000256" key="15">
    <source>
        <dbReference type="ARBA" id="ARBA00023303"/>
    </source>
</evidence>
<feature type="transmembrane region" description="Helical" evidence="20">
    <location>
        <begin position="895"/>
        <end position="916"/>
    </location>
</feature>
<sequence>MISTSDTITNQDINNHPINVQNKRSDIDQRLNRDPKYETINQLAKDTLNIELPESQSSTNRALFVFSKNNLIRKAARSIIEWGYPFHWLLIMWKPFEYMVLSTIIANCVVLAMEVHLPNKDKRPLSEKLEITENYFLGIFTCEAFLKIIALGFILHSGSYLRNIWNILDFVVVVTGFLTMFMTSGSGVNLRTLRAVRVLRPLKLVSGVPSLQVVLTSIIKAMAPLLQIGILVLFAILIFAIVGLEFYSGVFHVTCFEQSNPTELPSFIPDAPGLVPCQPVDTHTRPPGAFICPAGYICKGYWEGPNYGITSFDNIGYAMLTVFQCITMEGWTDVLYMTNRTYGSRFNWIYFIPLIVIGAFLLINLVLGVLSGEFAKERERVEKRRAFLKLRRQQQSDRELNGYLDWIQRAEEVILAEEQTSFAQRLNIIKARKRAEKVRRRSNDAEKRAIAAELENCEAELKAKRNFKIPGSEALFQYHKRFRFAVRRLIKSQKFYIIVITLVLLNALCVSVEFYGQPGWLTDFLYFSEFIFLGLFLFEMIIKIYGLGCLIYFHSTFNIFDFAVVFASLFEIVWQIFYPSDSFGFSALRSIRLLRIFKITRYWASLRNLVLSLLNAMRSILSLLFLLFLFMLIFALLGMQLFGGEFNFDDGKPGQNFDTFVKALLTVFQILTGEDWNMIMYDGIRSQGGVNNGGFVYCIYFVLLVLFGNYTLLNVFLAIAVDNLANAQELTAAEEEEQRLANELAEQQEDKENLKTDLNQPQTIEINQINERKYSGFEEFGKSITAQMGNKYCDNYSTMQKFQTDIELGREQDTQANQESQTQHQLYGKPMLPYSSMFIFSSTNPVRRFCHFVVNLRYFDLFIMIVIVSSSLALAAEDPVSENSIRNCLLEYFDHAFTCVFAIEMLLKLIDLGVFLHPYSYCRDTWNLLDAAVVIGALISFFRAYTLKGRAGHGSSKNLSTIKSLRVLRVLRPLKTIRRVPKLKAVFDCVVSSLKNVCIILVVYILFQFIFSIVAVQLFQGKFFYCNDLSKLTKEDCQGYFFSYDDGLVPVVKARVWSSRDFHYDNVITAMLTLFTVTTGEGWPGILKNSMDATEVNHGPVEDHSQQMAIFYIIFFIVFPFFFVNIFVALIIITFQEQGENELVDHELDKNQKQCIEFAINSKPLCRYMPSNIASTKYRIWRLVVSSPFEYYIMTMIALNTLILMMKYYRPDYTDANMGIPDWETQKYQSYCSTLVYLNTAFTAMFTMECLLKLIAFGPKSYFRDSWNTFDFITVVGSITDVLVSELQDSSFLNLGFLRLFRAARLIKLIRQGYTIRILLWTFIQSFKALPYVCLLITMLFFIYAVVGMQIFGTIAINEAEGQITSYNNFHSFPYAVLCATGESWQEIMLACTYGQECVNRASNNCGSNASYTYFVSFNFFCSFLMLNLFVAVIMDNFDYLTRDSSILGSHHLDEFIRVWAEYDPGAKGRIHYTEMYEMLRKLEPPVGFGQNCPYRLAYKKLIRMNMPLDSAGTVHFTTTLFALVRESLGIKMAPAEFMDIKDAELRETIKTLWPVQAKRSLDLLLPPDSEYTFTRLTVGKIYAGLLIYENWQMNKSTGNKKNLHQLNTKPILEACLTQMLGHDPFHPANRLPNCSKEHSRYGSKVDLRSINNMEIDHIPLENNYKEQTLKYKQHEKELVEKLNQIKQQQLNNNNDKYMRKISKTTSEVTRTTTTTTTANNDNIINTRQIFQTIITSPDEEKFNKTSSTEQEHIHKSLGLIDALNNNNNNNGDDDERDDVQSIDYYLSRKSIHSFSTTTSTDYTYYPNAHSNYNQKPQTTSQVQYNSHTNKIKVYTNMPDAAISQHSNNNNYYDHKNKISSENQKLTFYPHPPETDNPYLTPNHIYDKLCKLDNFSDKSRRGIEEERKRGVFYRKCAYNTYQQRTNQAHLNFADAVHTLVKQANVMAKRNRINKYLRKSAKDVDWDTLSFHRVNMSPRSYDRNTRYYGNSIRSHHKRKRVLYDENHNGYKSFYLNLPNNYSLVSYDMLQCSSARDDETDENNSFNEGFRITDLEHQRDSPTVYDEAYEQPYATQIERSASIHEICQKSENKTNNEYSVQKSHNTLYHSLHMIPCESEIKSYIQSVQDLNLATSNFNHINPSNRSDQIIKMKESEIQFPRLLKSPTTSDDFNSIYYPIKHHRTGSLTFYSCPPHETSSHCSMDPSASAFVKH</sequence>
<feature type="transmembrane region" description="Helical" evidence="20">
    <location>
        <begin position="167"/>
        <end position="190"/>
    </location>
</feature>
<dbReference type="Pfam" id="PF16905">
    <property type="entry name" value="GPHH"/>
    <property type="match status" value="1"/>
</dbReference>
<keyword evidence="12" id="KW-0406">Ion transport</keyword>
<feature type="transmembrane region" description="Helical" evidence="20">
    <location>
        <begin position="856"/>
        <end position="875"/>
    </location>
</feature>
<dbReference type="WBParaSite" id="Smp_340320.1">
    <property type="protein sequence ID" value="Smp_340320.1"/>
    <property type="gene ID" value="Smp_340320"/>
</dbReference>
<evidence type="ECO:0000256" key="16">
    <source>
        <dbReference type="ARBA" id="ARBA00069462"/>
    </source>
</evidence>
<keyword evidence="3" id="KW-0597">Phosphoprotein</keyword>
<keyword evidence="10 18" id="KW-0851">Voltage-gated channel</keyword>
<reference evidence="22" key="1">
    <citation type="journal article" date="2012" name="PLoS Negl. Trop. Dis.">
        <title>A systematically improved high quality genome and transcriptome of the human blood fluke Schistosoma mansoni.</title>
        <authorList>
            <person name="Protasio A.V."/>
            <person name="Tsai I.J."/>
            <person name="Babbage A."/>
            <person name="Nichol S."/>
            <person name="Hunt M."/>
            <person name="Aslett M.A."/>
            <person name="De Silva N."/>
            <person name="Velarde G.S."/>
            <person name="Anderson T.J."/>
            <person name="Clark R.C."/>
            <person name="Davidson C."/>
            <person name="Dillon G.P."/>
            <person name="Holroyd N.E."/>
            <person name="LoVerde P.T."/>
            <person name="Lloyd C."/>
            <person name="McQuillan J."/>
            <person name="Oliveira G."/>
            <person name="Otto T.D."/>
            <person name="Parker-Manuel S.J."/>
            <person name="Quail M.A."/>
            <person name="Wilson R.A."/>
            <person name="Zerlotini A."/>
            <person name="Dunne D.W."/>
            <person name="Berriman M."/>
        </authorList>
    </citation>
    <scope>NUCLEOTIDE SEQUENCE [LARGE SCALE GENOMIC DNA]</scope>
    <source>
        <strain evidence="22">Puerto Rican</strain>
    </source>
</reference>
<evidence type="ECO:0000256" key="18">
    <source>
        <dbReference type="RuleBase" id="RU003808"/>
    </source>
</evidence>
<evidence type="ECO:0000313" key="22">
    <source>
        <dbReference type="Proteomes" id="UP000008854"/>
    </source>
</evidence>
<dbReference type="InterPro" id="IPR050599">
    <property type="entry name" value="VDCC_alpha-1_subunit"/>
</dbReference>
<feature type="transmembrane region" description="Helical" evidence="20">
    <location>
        <begin position="530"/>
        <end position="552"/>
    </location>
</feature>
<dbReference type="FunFam" id="1.20.120.350:FF:000011">
    <property type="entry name" value="Voltage-dependent N-type calcium channel subunit alpha"/>
    <property type="match status" value="1"/>
</dbReference>
<evidence type="ECO:0000256" key="2">
    <source>
        <dbReference type="ARBA" id="ARBA00022448"/>
    </source>
</evidence>
<evidence type="ECO:0000256" key="20">
    <source>
        <dbReference type="SAM" id="Phobius"/>
    </source>
</evidence>
<keyword evidence="19" id="KW-0175">Coiled coil</keyword>
<feature type="binding site" evidence="17">
    <location>
        <position position="674"/>
    </location>
    <ligand>
        <name>Ca(2+)</name>
        <dbReference type="ChEBI" id="CHEBI:29108"/>
    </ligand>
</feature>
<feature type="transmembrane region" description="Helical" evidence="20">
    <location>
        <begin position="348"/>
        <end position="370"/>
    </location>
</feature>
<accession>A0A5K4FA71</accession>
<keyword evidence="6 20" id="KW-0812">Transmembrane</keyword>
<evidence type="ECO:0000256" key="14">
    <source>
        <dbReference type="ARBA" id="ARBA00023180"/>
    </source>
</evidence>
<keyword evidence="14" id="KW-0325">Glycoprotein</keyword>
<dbReference type="FunFam" id="1.10.287.70:FF:000059">
    <property type="entry name" value="Voltage-dependent N-type calcium channel subunit alpha"/>
    <property type="match status" value="1"/>
</dbReference>
<keyword evidence="7 17" id="KW-0479">Metal-binding</keyword>
<evidence type="ECO:0000256" key="11">
    <source>
        <dbReference type="ARBA" id="ARBA00022989"/>
    </source>
</evidence>
<comment type="subcellular location">
    <subcellularLocation>
        <location evidence="1 18">Membrane</location>
        <topology evidence="1 18">Multi-pass membrane protein</topology>
    </subcellularLocation>
</comment>
<feature type="transmembrane region" description="Helical" evidence="20">
    <location>
        <begin position="928"/>
        <end position="946"/>
    </location>
</feature>
<evidence type="ECO:0000256" key="6">
    <source>
        <dbReference type="ARBA" id="ARBA00022692"/>
    </source>
</evidence>
<evidence type="ECO:0000256" key="9">
    <source>
        <dbReference type="ARBA" id="ARBA00022837"/>
    </source>
</evidence>
<dbReference type="InterPro" id="IPR031649">
    <property type="entry name" value="GPHH_dom"/>
</dbReference>
<dbReference type="InterPro" id="IPR014873">
    <property type="entry name" value="VDCC_a1su_IQ"/>
</dbReference>
<keyword evidence="9 17" id="KW-0106">Calcium</keyword>
<keyword evidence="8" id="KW-0677">Repeat</keyword>
<evidence type="ECO:0000256" key="19">
    <source>
        <dbReference type="SAM" id="Coils"/>
    </source>
</evidence>
<feature type="transmembrane region" description="Helical" evidence="20">
    <location>
        <begin position="1191"/>
        <end position="1209"/>
    </location>
</feature>
<name>A0A5K4FA71_SCHMA</name>
<reference evidence="23" key="2">
    <citation type="submission" date="2019-11" db="UniProtKB">
        <authorList>
            <consortium name="WormBaseParasite"/>
        </authorList>
    </citation>
    <scope>IDENTIFICATION</scope>
    <source>
        <strain evidence="23">Puerto Rican</strain>
    </source>
</reference>
<feature type="transmembrane region" description="Helical" evidence="20">
    <location>
        <begin position="999"/>
        <end position="1019"/>
    </location>
</feature>
<proteinExistence type="inferred from homology"/>
<feature type="transmembrane region" description="Helical" evidence="20">
    <location>
        <begin position="1412"/>
        <end position="1435"/>
    </location>
</feature>
<dbReference type="FunFam" id="1.10.287.70:FF:000007">
    <property type="entry name" value="Voltage-dependent L-type calcium channel subunit alpha"/>
    <property type="match status" value="1"/>
</dbReference>
<dbReference type="InterPro" id="IPR002048">
    <property type="entry name" value="EF_hand_dom"/>
</dbReference>
<feature type="transmembrane region" description="Helical" evidence="20">
    <location>
        <begin position="1329"/>
        <end position="1347"/>
    </location>
</feature>
<feature type="coiled-coil region" evidence="19">
    <location>
        <begin position="1665"/>
        <end position="1708"/>
    </location>
</feature>
<dbReference type="InterPro" id="IPR027359">
    <property type="entry name" value="Volt_channel_dom_sf"/>
</dbReference>
<feature type="transmembrane region" description="Helical" evidence="20">
    <location>
        <begin position="694"/>
        <end position="721"/>
    </location>
</feature>
<keyword evidence="13 20" id="KW-0472">Membrane</keyword>
<keyword evidence="5 18" id="KW-0107">Calcium channel</keyword>
<dbReference type="Gene3D" id="1.10.238.10">
    <property type="entry name" value="EF-hand"/>
    <property type="match status" value="1"/>
</dbReference>
<dbReference type="FunFam" id="1.20.120.350:FF:000043">
    <property type="entry name" value="Voltage-dependent L-type calcium channel subunit alpha"/>
    <property type="match status" value="1"/>
</dbReference>
<dbReference type="GO" id="GO:0005509">
    <property type="term" value="F:calcium ion binding"/>
    <property type="evidence" value="ECO:0007669"/>
    <property type="project" value="InterPro"/>
</dbReference>
<feature type="domain" description="EF-hand" evidence="21">
    <location>
        <begin position="1451"/>
        <end position="1486"/>
    </location>
</feature>
<dbReference type="Pfam" id="PF08763">
    <property type="entry name" value="Ca_chan_IQ"/>
    <property type="match status" value="1"/>
</dbReference>
<evidence type="ECO:0000256" key="3">
    <source>
        <dbReference type="ARBA" id="ARBA00022553"/>
    </source>
</evidence>
<feature type="coiled-coil region" evidence="19">
    <location>
        <begin position="726"/>
        <end position="757"/>
    </location>
</feature>
<keyword evidence="11 20" id="KW-1133">Transmembrane helix</keyword>
<evidence type="ECO:0000256" key="8">
    <source>
        <dbReference type="ARBA" id="ARBA00022737"/>
    </source>
</evidence>
<dbReference type="GO" id="GO:0008331">
    <property type="term" value="F:high voltage-gated calcium channel activity"/>
    <property type="evidence" value="ECO:0007669"/>
    <property type="project" value="TreeGrafter"/>
</dbReference>
<dbReference type="Gene3D" id="1.10.287.70">
    <property type="match status" value="4"/>
</dbReference>
<feature type="transmembrane region" description="Helical" evidence="20">
    <location>
        <begin position="1109"/>
        <end position="1135"/>
    </location>
</feature>
<dbReference type="STRING" id="6183.A0A5K4FA71"/>
<evidence type="ECO:0000256" key="10">
    <source>
        <dbReference type="ARBA" id="ARBA00022882"/>
    </source>
</evidence>